<organism evidence="2 3">
    <name type="scientific">Streptococcus pacificus</name>
    <dbReference type="NCBI Taxonomy" id="2740577"/>
    <lineage>
        <taxon>Bacteria</taxon>
        <taxon>Bacillati</taxon>
        <taxon>Bacillota</taxon>
        <taxon>Bacilli</taxon>
        <taxon>Lactobacillales</taxon>
        <taxon>Streptococcaceae</taxon>
        <taxon>Streptococcus</taxon>
    </lineage>
</organism>
<dbReference type="RefSeq" id="WP_199574832.1">
    <property type="nucleotide sequence ID" value="NZ_JAENBO010000001.1"/>
</dbReference>
<evidence type="ECO:0000313" key="2">
    <source>
        <dbReference type="EMBL" id="MBJ8325270.1"/>
    </source>
</evidence>
<dbReference type="EMBL" id="JAENBO010000001">
    <property type="protein sequence ID" value="MBJ8325270.1"/>
    <property type="molecule type" value="Genomic_DNA"/>
</dbReference>
<reference evidence="2 3" key="1">
    <citation type="journal article" date="2021" name="Int. J. Syst. Evol. Microbiol.">
        <title>Streptococcus vicugnae sp. nov., isolated from faeces of alpacas (Vicugna pacos) and cattle (Bos taurus), Streptococcus zalophi sp. nov., and Streptococcus pacificus sp. nov., isolated from respiratory tract of California sea lions (Zalophus californianus).</title>
        <authorList>
            <person name="Volokhov D.V."/>
            <person name="Zagorodnyaya T.A."/>
            <person name="Shen Z."/>
            <person name="Blom J."/>
            <person name="Furtak V.A."/>
            <person name="Eisenberg T."/>
            <person name="Fan P."/>
            <person name="Jeong K.C."/>
            <person name="Gao Y."/>
            <person name="Zhang S."/>
            <person name="Amselle M."/>
        </authorList>
    </citation>
    <scope>NUCLEOTIDE SEQUENCE [LARGE SCALE GENOMIC DNA]</scope>
    <source>
        <strain evidence="2 3">CSL7591</strain>
    </source>
</reference>
<dbReference type="InterPro" id="IPR050491">
    <property type="entry name" value="AmpC-like"/>
</dbReference>
<proteinExistence type="predicted"/>
<dbReference type="Gene3D" id="3.40.710.10">
    <property type="entry name" value="DD-peptidase/beta-lactamase superfamily"/>
    <property type="match status" value="1"/>
</dbReference>
<keyword evidence="3" id="KW-1185">Reference proteome</keyword>
<dbReference type="PANTHER" id="PTHR46825:SF9">
    <property type="entry name" value="BETA-LACTAMASE-RELATED DOMAIN-CONTAINING PROTEIN"/>
    <property type="match status" value="1"/>
</dbReference>
<protein>
    <submittedName>
        <fullName evidence="2">Beta-lactamase family protein</fullName>
    </submittedName>
</protein>
<dbReference type="SUPFAM" id="SSF56601">
    <property type="entry name" value="beta-lactamase/transpeptidase-like"/>
    <property type="match status" value="1"/>
</dbReference>
<dbReference type="Proteomes" id="UP000653045">
    <property type="component" value="Unassembled WGS sequence"/>
</dbReference>
<feature type="domain" description="Beta-lactamase-related" evidence="1">
    <location>
        <begin position="41"/>
        <end position="317"/>
    </location>
</feature>
<name>A0ABS0ZGY1_9STRE</name>
<accession>A0ABS0ZGY1</accession>
<dbReference type="PANTHER" id="PTHR46825">
    <property type="entry name" value="D-ALANYL-D-ALANINE-CARBOXYPEPTIDASE/ENDOPEPTIDASE AMPH"/>
    <property type="match status" value="1"/>
</dbReference>
<gene>
    <name evidence="2" type="ORF">JHK62_01075</name>
</gene>
<evidence type="ECO:0000259" key="1">
    <source>
        <dbReference type="Pfam" id="PF00144"/>
    </source>
</evidence>
<sequence length="350" mass="40029">MQYVNLERIFNKFVQTNELPRAIIRLQKRHSDDFVQLSQGDINEDTPFVLASVTKLWITTILLQLIDQKKLDYDSIISNFLPKEKLENLHSYAGKDQTKYITIADLLFQTSGLPNVFYEEPILLKNRIKQEDFSYSFSDMLYWVKKTPAHFLPGSKEAYYADINYMLLGKIIESVTHQSLDACIEKTILRPLGMAHSFLTSSEFATIPPIYTGKDYLVRPKLISSAQGAGGGISTTADLMSFIQPFVEGQLFEDNHWQKMAHYLPLQGDYAPVEYGGGHMKLTMGQYEKEDRLSFYGHSGLSGAFAFYCPQLDVYLTGTTDNAGRSELCIQLIYLILFELEREEKLRKEA</sequence>
<comment type="caution">
    <text evidence="2">The sequence shown here is derived from an EMBL/GenBank/DDBJ whole genome shotgun (WGS) entry which is preliminary data.</text>
</comment>
<dbReference type="Pfam" id="PF00144">
    <property type="entry name" value="Beta-lactamase"/>
    <property type="match status" value="1"/>
</dbReference>
<evidence type="ECO:0000313" key="3">
    <source>
        <dbReference type="Proteomes" id="UP000653045"/>
    </source>
</evidence>
<dbReference type="InterPro" id="IPR012338">
    <property type="entry name" value="Beta-lactam/transpept-like"/>
</dbReference>
<dbReference type="InterPro" id="IPR001466">
    <property type="entry name" value="Beta-lactam-related"/>
</dbReference>